<dbReference type="InterPro" id="IPR010982">
    <property type="entry name" value="Lambda_DNA-bd_dom_sf"/>
</dbReference>
<name>A0ABW1VSS3_9GAMM</name>
<comment type="caution">
    <text evidence="2">The sequence shown here is derived from an EMBL/GenBank/DDBJ whole genome shotgun (WGS) entry which is preliminary data.</text>
</comment>
<dbReference type="PROSITE" id="PS50943">
    <property type="entry name" value="HTH_CROC1"/>
    <property type="match status" value="1"/>
</dbReference>
<feature type="domain" description="HTH cro/C1-type" evidence="1">
    <location>
        <begin position="8"/>
        <end position="61"/>
    </location>
</feature>
<evidence type="ECO:0000259" key="1">
    <source>
        <dbReference type="PROSITE" id="PS50943"/>
    </source>
</evidence>
<organism evidence="2 3">
    <name type="scientific">Tatumella punctata</name>
    <dbReference type="NCBI Taxonomy" id="399969"/>
    <lineage>
        <taxon>Bacteria</taxon>
        <taxon>Pseudomonadati</taxon>
        <taxon>Pseudomonadota</taxon>
        <taxon>Gammaproteobacteria</taxon>
        <taxon>Enterobacterales</taxon>
        <taxon>Erwiniaceae</taxon>
        <taxon>Tatumella</taxon>
    </lineage>
</organism>
<accession>A0ABW1VSS3</accession>
<keyword evidence="3" id="KW-1185">Reference proteome</keyword>
<protein>
    <submittedName>
        <fullName evidence="2">Helix-turn-helix transcriptional regulator</fullName>
    </submittedName>
</protein>
<dbReference type="Proteomes" id="UP001596215">
    <property type="component" value="Unassembled WGS sequence"/>
</dbReference>
<evidence type="ECO:0000313" key="2">
    <source>
        <dbReference type="EMBL" id="MFC6363581.1"/>
    </source>
</evidence>
<sequence length="71" mass="7984">MDDLSHRLKQKRAELNLTQAQLAEMVGVKQQSIQLIESGKTQRPRLLFEIAHALKCDAAWLLYGKSGHKAA</sequence>
<dbReference type="SUPFAM" id="SSF47413">
    <property type="entry name" value="lambda repressor-like DNA-binding domains"/>
    <property type="match status" value="1"/>
</dbReference>
<reference evidence="3" key="1">
    <citation type="journal article" date="2019" name="Int. J. Syst. Evol. Microbiol.">
        <title>The Global Catalogue of Microorganisms (GCM) 10K type strain sequencing project: providing services to taxonomists for standard genome sequencing and annotation.</title>
        <authorList>
            <consortium name="The Broad Institute Genomics Platform"/>
            <consortium name="The Broad Institute Genome Sequencing Center for Infectious Disease"/>
            <person name="Wu L."/>
            <person name="Ma J."/>
        </authorList>
    </citation>
    <scope>NUCLEOTIDE SEQUENCE [LARGE SCALE GENOMIC DNA]</scope>
    <source>
        <strain evidence="3">CGMCC 4.1530</strain>
    </source>
</reference>
<dbReference type="RefSeq" id="WP_343876546.1">
    <property type="nucleotide sequence ID" value="NZ_BAAAFW010000003.1"/>
</dbReference>
<proteinExistence type="predicted"/>
<dbReference type="Pfam" id="PF01381">
    <property type="entry name" value="HTH_3"/>
    <property type="match status" value="1"/>
</dbReference>
<gene>
    <name evidence="2" type="ORF">ACFP73_16085</name>
</gene>
<dbReference type="SMART" id="SM00530">
    <property type="entry name" value="HTH_XRE"/>
    <property type="match status" value="1"/>
</dbReference>
<evidence type="ECO:0000313" key="3">
    <source>
        <dbReference type="Proteomes" id="UP001596215"/>
    </source>
</evidence>
<dbReference type="Gene3D" id="1.10.260.40">
    <property type="entry name" value="lambda repressor-like DNA-binding domains"/>
    <property type="match status" value="1"/>
</dbReference>
<dbReference type="InterPro" id="IPR001387">
    <property type="entry name" value="Cro/C1-type_HTH"/>
</dbReference>
<dbReference type="EMBL" id="JBHSUC010000036">
    <property type="protein sequence ID" value="MFC6363581.1"/>
    <property type="molecule type" value="Genomic_DNA"/>
</dbReference>
<dbReference type="CDD" id="cd00093">
    <property type="entry name" value="HTH_XRE"/>
    <property type="match status" value="1"/>
</dbReference>